<evidence type="ECO:0000313" key="6">
    <source>
        <dbReference type="EMBL" id="KAH3837404.1"/>
    </source>
</evidence>
<dbReference type="PROSITE" id="PS50865">
    <property type="entry name" value="ZF_MYND_2"/>
    <property type="match status" value="1"/>
</dbReference>
<keyword evidence="1" id="KW-0479">Metal-binding</keyword>
<dbReference type="InterPro" id="IPR002893">
    <property type="entry name" value="Znf_MYND"/>
</dbReference>
<dbReference type="InterPro" id="IPR046824">
    <property type="entry name" value="Mss51-like_C"/>
</dbReference>
<comment type="caution">
    <text evidence="6">The sequence shown here is derived from an EMBL/GenBank/DDBJ whole genome shotgun (WGS) entry which is preliminary data.</text>
</comment>
<reference evidence="6" key="1">
    <citation type="journal article" date="2019" name="bioRxiv">
        <title>The Genome of the Zebra Mussel, Dreissena polymorpha: A Resource for Invasive Species Research.</title>
        <authorList>
            <person name="McCartney M.A."/>
            <person name="Auch B."/>
            <person name="Kono T."/>
            <person name="Mallez S."/>
            <person name="Zhang Y."/>
            <person name="Obille A."/>
            <person name="Becker A."/>
            <person name="Abrahante J.E."/>
            <person name="Garbe J."/>
            <person name="Badalamenti J.P."/>
            <person name="Herman A."/>
            <person name="Mangelson H."/>
            <person name="Liachko I."/>
            <person name="Sullivan S."/>
            <person name="Sone E.D."/>
            <person name="Koren S."/>
            <person name="Silverstein K.A.T."/>
            <person name="Beckman K.B."/>
            <person name="Gohl D.M."/>
        </authorList>
    </citation>
    <scope>NUCLEOTIDE SEQUENCE</scope>
    <source>
        <strain evidence="6">Duluth1</strain>
        <tissue evidence="6">Whole animal</tissue>
    </source>
</reference>
<organism evidence="6 7">
    <name type="scientific">Dreissena polymorpha</name>
    <name type="common">Zebra mussel</name>
    <name type="synonym">Mytilus polymorpha</name>
    <dbReference type="NCBI Taxonomy" id="45954"/>
    <lineage>
        <taxon>Eukaryota</taxon>
        <taxon>Metazoa</taxon>
        <taxon>Spiralia</taxon>
        <taxon>Lophotrochozoa</taxon>
        <taxon>Mollusca</taxon>
        <taxon>Bivalvia</taxon>
        <taxon>Autobranchia</taxon>
        <taxon>Heteroconchia</taxon>
        <taxon>Euheterodonta</taxon>
        <taxon>Imparidentia</taxon>
        <taxon>Neoheterodontei</taxon>
        <taxon>Myida</taxon>
        <taxon>Dreissenoidea</taxon>
        <taxon>Dreissenidae</taxon>
        <taxon>Dreissena</taxon>
    </lineage>
</organism>
<evidence type="ECO:0000313" key="7">
    <source>
        <dbReference type="Proteomes" id="UP000828390"/>
    </source>
</evidence>
<dbReference type="GO" id="GO:0042826">
    <property type="term" value="F:histone deacetylase binding"/>
    <property type="evidence" value="ECO:0007669"/>
    <property type="project" value="InterPro"/>
</dbReference>
<dbReference type="GO" id="GO:0045892">
    <property type="term" value="P:negative regulation of DNA-templated transcription"/>
    <property type="evidence" value="ECO:0007669"/>
    <property type="project" value="InterPro"/>
</dbReference>
<dbReference type="PANTHER" id="PTHR47085">
    <property type="entry name" value="ZINC FINGER MYND DOMAIN-CONTAINING PROTEIN 15"/>
    <property type="match status" value="1"/>
</dbReference>
<evidence type="ECO:0000259" key="5">
    <source>
        <dbReference type="PROSITE" id="PS50865"/>
    </source>
</evidence>
<evidence type="ECO:0000256" key="1">
    <source>
        <dbReference type="ARBA" id="ARBA00022723"/>
    </source>
</evidence>
<accession>A0A9D4QNE6</accession>
<dbReference type="Pfam" id="PF20179">
    <property type="entry name" value="MSS51_C"/>
    <property type="match status" value="1"/>
</dbReference>
<protein>
    <recommendedName>
        <fullName evidence="5">MYND-type domain-containing protein</fullName>
    </recommendedName>
</protein>
<keyword evidence="7" id="KW-1185">Reference proteome</keyword>
<dbReference type="GO" id="GO:0008270">
    <property type="term" value="F:zinc ion binding"/>
    <property type="evidence" value="ECO:0007669"/>
    <property type="project" value="UniProtKB-KW"/>
</dbReference>
<gene>
    <name evidence="6" type="ORF">DPMN_110793</name>
</gene>
<proteinExistence type="predicted"/>
<evidence type="ECO:0000256" key="3">
    <source>
        <dbReference type="ARBA" id="ARBA00022833"/>
    </source>
</evidence>
<dbReference type="Proteomes" id="UP000828390">
    <property type="component" value="Unassembled WGS sequence"/>
</dbReference>
<keyword evidence="2 4" id="KW-0863">Zinc-finger</keyword>
<dbReference type="AlphaFoldDB" id="A0A9D4QNE6"/>
<evidence type="ECO:0000256" key="2">
    <source>
        <dbReference type="ARBA" id="ARBA00022771"/>
    </source>
</evidence>
<evidence type="ECO:0000256" key="4">
    <source>
        <dbReference type="PROSITE-ProRule" id="PRU00134"/>
    </source>
</evidence>
<keyword evidence="3" id="KW-0862">Zinc</keyword>
<reference evidence="6" key="2">
    <citation type="submission" date="2020-11" db="EMBL/GenBank/DDBJ databases">
        <authorList>
            <person name="McCartney M.A."/>
            <person name="Auch B."/>
            <person name="Kono T."/>
            <person name="Mallez S."/>
            <person name="Becker A."/>
            <person name="Gohl D.M."/>
            <person name="Silverstein K.A.T."/>
            <person name="Koren S."/>
            <person name="Bechman K.B."/>
            <person name="Herman A."/>
            <person name="Abrahante J.E."/>
            <person name="Garbe J."/>
        </authorList>
    </citation>
    <scope>NUCLEOTIDE SEQUENCE</scope>
    <source>
        <strain evidence="6">Duluth1</strain>
        <tissue evidence="6">Whole animal</tissue>
    </source>
</reference>
<sequence>MTSRCCSVCGSQCADVEGNKCGSCHAVYYCSGACRDEDWIRVGDLAAHSHCLLCHRLQTYMGLEGELANLPFSFANETTKSDFLVDPFLQKQGLLNQGAWVVERMGIMQDPYTAAKRVGSFNEDCIVLPVESTTLDDPITQTAGTPSSWADYYSLRGFQLDSPIAILLHWPLTVFHIIQHRVHIDYPELGSITERKLIVVDIIGVSLETELLPLFRELSALLPMCEFDIHMYGAEVPWCRDGLVYKQGRLSIKVVRGLYHKVVSHDRKTTVAIAFHVGLYVFKTWKKTLDKLQSANIPTYFTEYGHKTYEDSRSAAEGMGFKHMSEPAINPFRSPLRIYQSATCLPWYRNAILFCLKNS</sequence>
<dbReference type="InterPro" id="IPR042989">
    <property type="entry name" value="ZMY15"/>
</dbReference>
<dbReference type="EMBL" id="JAIWYP010000004">
    <property type="protein sequence ID" value="KAH3837404.1"/>
    <property type="molecule type" value="Genomic_DNA"/>
</dbReference>
<feature type="domain" description="MYND-type" evidence="5">
    <location>
        <begin position="6"/>
        <end position="54"/>
    </location>
</feature>
<name>A0A9D4QNE6_DREPO</name>
<dbReference type="OrthoDB" id="5282002at2759"/>
<dbReference type="PANTHER" id="PTHR47085:SF1">
    <property type="entry name" value="ZINC FINGER MYND DOMAIN-CONTAINING PROTEIN 15"/>
    <property type="match status" value="1"/>
</dbReference>